<feature type="region of interest" description="Disordered" evidence="1">
    <location>
        <begin position="33"/>
        <end position="72"/>
    </location>
</feature>
<evidence type="ECO:0000256" key="1">
    <source>
        <dbReference type="SAM" id="MobiDB-lite"/>
    </source>
</evidence>
<comment type="caution">
    <text evidence="2">The sequence shown here is derived from an EMBL/GenBank/DDBJ whole genome shotgun (WGS) entry which is preliminary data.</text>
</comment>
<proteinExistence type="predicted"/>
<protein>
    <submittedName>
        <fullName evidence="2">Uncharacterized protein</fullName>
    </submittedName>
</protein>
<reference evidence="2 3" key="1">
    <citation type="journal article" date="2023" name="Mol. Biol. Evol.">
        <title>Genomics of Secondarily Temperate Adaptation in the Only Non-Antarctic Icefish.</title>
        <authorList>
            <person name="Rivera-Colon A.G."/>
            <person name="Rayamajhi N."/>
            <person name="Minhas B.F."/>
            <person name="Madrigal G."/>
            <person name="Bilyk K.T."/>
            <person name="Yoon V."/>
            <person name="Hune M."/>
            <person name="Gregory S."/>
            <person name="Cheng C.H.C."/>
            <person name="Catchen J.M."/>
        </authorList>
    </citation>
    <scope>NUCLEOTIDE SEQUENCE [LARGE SCALE GENOMIC DNA]</scope>
    <source>
        <tissue evidence="2">White muscle</tissue>
    </source>
</reference>
<organism evidence="2 3">
    <name type="scientific">Champsocephalus gunnari</name>
    <name type="common">Mackerel icefish</name>
    <dbReference type="NCBI Taxonomy" id="52237"/>
    <lineage>
        <taxon>Eukaryota</taxon>
        <taxon>Metazoa</taxon>
        <taxon>Chordata</taxon>
        <taxon>Craniata</taxon>
        <taxon>Vertebrata</taxon>
        <taxon>Euteleostomi</taxon>
        <taxon>Actinopterygii</taxon>
        <taxon>Neopterygii</taxon>
        <taxon>Teleostei</taxon>
        <taxon>Neoteleostei</taxon>
        <taxon>Acanthomorphata</taxon>
        <taxon>Eupercaria</taxon>
        <taxon>Perciformes</taxon>
        <taxon>Notothenioidei</taxon>
        <taxon>Channichthyidae</taxon>
        <taxon>Champsocephalus</taxon>
    </lineage>
</organism>
<sequence>MRASSVAAYQRGVPVMAAKIKVADLMELTTTMLHNRTDGGGSGEGAEEEPETDVSNHDPPPNVCKSSHTYTY</sequence>
<name>A0AAN8I206_CHAGU</name>
<evidence type="ECO:0000313" key="2">
    <source>
        <dbReference type="EMBL" id="KAK5935888.1"/>
    </source>
</evidence>
<accession>A0AAN8I206</accession>
<keyword evidence="3" id="KW-1185">Reference proteome</keyword>
<dbReference type="AlphaFoldDB" id="A0AAN8I206"/>
<dbReference type="EMBL" id="JAURVH010001513">
    <property type="protein sequence ID" value="KAK5935888.1"/>
    <property type="molecule type" value="Genomic_DNA"/>
</dbReference>
<gene>
    <name evidence="2" type="ORF">CgunFtcFv8_021205</name>
</gene>
<dbReference type="Proteomes" id="UP001331515">
    <property type="component" value="Unassembled WGS sequence"/>
</dbReference>
<evidence type="ECO:0000313" key="3">
    <source>
        <dbReference type="Proteomes" id="UP001331515"/>
    </source>
</evidence>